<comment type="caution">
    <text evidence="2">The sequence shown here is derived from an EMBL/GenBank/DDBJ whole genome shotgun (WGS) entry which is preliminary data.</text>
</comment>
<gene>
    <name evidence="2" type="ORF">LVIROSA_LOCUS13969</name>
</gene>
<dbReference type="GO" id="GO:0016020">
    <property type="term" value="C:membrane"/>
    <property type="evidence" value="ECO:0007669"/>
    <property type="project" value="TreeGrafter"/>
</dbReference>
<dbReference type="Pfam" id="PF00350">
    <property type="entry name" value="Dynamin_N"/>
    <property type="match status" value="1"/>
</dbReference>
<dbReference type="EMBL" id="CAKMRJ010002223">
    <property type="protein sequence ID" value="CAH1426915.1"/>
    <property type="molecule type" value="Genomic_DNA"/>
</dbReference>
<reference evidence="2 3" key="1">
    <citation type="submission" date="2022-01" db="EMBL/GenBank/DDBJ databases">
        <authorList>
            <person name="Xiong W."/>
            <person name="Schranz E."/>
        </authorList>
    </citation>
    <scope>NUCLEOTIDE SEQUENCE [LARGE SCALE GENOMIC DNA]</scope>
</reference>
<dbReference type="AlphaFoldDB" id="A0AAU9MY97"/>
<dbReference type="SUPFAM" id="SSF52540">
    <property type="entry name" value="P-loop containing nucleoside triphosphate hydrolases"/>
    <property type="match status" value="1"/>
</dbReference>
<dbReference type="PROSITE" id="PS51718">
    <property type="entry name" value="G_DYNAMIN_2"/>
    <property type="match status" value="1"/>
</dbReference>
<dbReference type="PANTHER" id="PTHR11566:SF159">
    <property type="entry name" value="PHRAGMOPLASTIN DRP1A"/>
    <property type="match status" value="1"/>
</dbReference>
<sequence>MENLINLLNKLQKACTALGDFGEESSLPTLWDTLPTIVVVGGQSSGKSSVLESVVGKDFLPCGSGIVTRRPLVLLLHKIEEGKE</sequence>
<dbReference type="Gene3D" id="3.40.50.300">
    <property type="entry name" value="P-loop containing nucleotide triphosphate hydrolases"/>
    <property type="match status" value="1"/>
</dbReference>
<dbReference type="InterPro" id="IPR045063">
    <property type="entry name" value="Dynamin_N"/>
</dbReference>
<dbReference type="InterPro" id="IPR022812">
    <property type="entry name" value="Dynamin"/>
</dbReference>
<name>A0AAU9MY97_9ASTR</name>
<dbReference type="PANTHER" id="PTHR11566">
    <property type="entry name" value="DYNAMIN"/>
    <property type="match status" value="1"/>
</dbReference>
<feature type="domain" description="Dynamin-type G" evidence="1">
    <location>
        <begin position="31"/>
        <end position="84"/>
    </location>
</feature>
<dbReference type="GO" id="GO:0005737">
    <property type="term" value="C:cytoplasm"/>
    <property type="evidence" value="ECO:0007669"/>
    <property type="project" value="UniProtKB-ARBA"/>
</dbReference>
<evidence type="ECO:0000259" key="1">
    <source>
        <dbReference type="PROSITE" id="PS51718"/>
    </source>
</evidence>
<dbReference type="GO" id="GO:0005874">
    <property type="term" value="C:microtubule"/>
    <property type="evidence" value="ECO:0007669"/>
    <property type="project" value="TreeGrafter"/>
</dbReference>
<proteinExistence type="predicted"/>
<accession>A0AAU9MY97</accession>
<dbReference type="GO" id="GO:0005525">
    <property type="term" value="F:GTP binding"/>
    <property type="evidence" value="ECO:0007669"/>
    <property type="project" value="InterPro"/>
</dbReference>
<dbReference type="PRINTS" id="PR00195">
    <property type="entry name" value="DYNAMIN"/>
</dbReference>
<evidence type="ECO:0000313" key="3">
    <source>
        <dbReference type="Proteomes" id="UP001157418"/>
    </source>
</evidence>
<organism evidence="2 3">
    <name type="scientific">Lactuca virosa</name>
    <dbReference type="NCBI Taxonomy" id="75947"/>
    <lineage>
        <taxon>Eukaryota</taxon>
        <taxon>Viridiplantae</taxon>
        <taxon>Streptophyta</taxon>
        <taxon>Embryophyta</taxon>
        <taxon>Tracheophyta</taxon>
        <taxon>Spermatophyta</taxon>
        <taxon>Magnoliopsida</taxon>
        <taxon>eudicotyledons</taxon>
        <taxon>Gunneridae</taxon>
        <taxon>Pentapetalae</taxon>
        <taxon>asterids</taxon>
        <taxon>campanulids</taxon>
        <taxon>Asterales</taxon>
        <taxon>Asteraceae</taxon>
        <taxon>Cichorioideae</taxon>
        <taxon>Cichorieae</taxon>
        <taxon>Lactucinae</taxon>
        <taxon>Lactuca</taxon>
    </lineage>
</organism>
<dbReference type="GO" id="GO:0008017">
    <property type="term" value="F:microtubule binding"/>
    <property type="evidence" value="ECO:0007669"/>
    <property type="project" value="TreeGrafter"/>
</dbReference>
<keyword evidence="3" id="KW-1185">Reference proteome</keyword>
<dbReference type="InterPro" id="IPR027417">
    <property type="entry name" value="P-loop_NTPase"/>
</dbReference>
<protein>
    <recommendedName>
        <fullName evidence="1">Dynamin-type G domain-containing protein</fullName>
    </recommendedName>
</protein>
<dbReference type="Proteomes" id="UP001157418">
    <property type="component" value="Unassembled WGS sequence"/>
</dbReference>
<dbReference type="GO" id="GO:0003924">
    <property type="term" value="F:GTPase activity"/>
    <property type="evidence" value="ECO:0007669"/>
    <property type="project" value="TreeGrafter"/>
</dbReference>
<evidence type="ECO:0000313" key="2">
    <source>
        <dbReference type="EMBL" id="CAH1426915.1"/>
    </source>
</evidence>
<dbReference type="InterPro" id="IPR030381">
    <property type="entry name" value="G_DYNAMIN_dom"/>
</dbReference>